<evidence type="ECO:0000313" key="1">
    <source>
        <dbReference type="EMBL" id="TCU14142.1"/>
    </source>
</evidence>
<gene>
    <name evidence="1" type="ORF">EV132_110219</name>
</gene>
<accession>A0A4R3Q4K3</accession>
<comment type="caution">
    <text evidence="1">The sequence shown here is derived from an EMBL/GenBank/DDBJ whole genome shotgun (WGS) entry which is preliminary data.</text>
</comment>
<organism evidence="1 2">
    <name type="scientific">Rhizobium sullae</name>
    <name type="common">Rhizobium hedysari</name>
    <dbReference type="NCBI Taxonomy" id="50338"/>
    <lineage>
        <taxon>Bacteria</taxon>
        <taxon>Pseudomonadati</taxon>
        <taxon>Pseudomonadota</taxon>
        <taxon>Alphaproteobacteria</taxon>
        <taxon>Hyphomicrobiales</taxon>
        <taxon>Rhizobiaceae</taxon>
        <taxon>Rhizobium/Agrobacterium group</taxon>
        <taxon>Rhizobium</taxon>
    </lineage>
</organism>
<dbReference type="EMBL" id="SMBH01000010">
    <property type="protein sequence ID" value="TCU14142.1"/>
    <property type="molecule type" value="Genomic_DNA"/>
</dbReference>
<dbReference type="Proteomes" id="UP000294576">
    <property type="component" value="Unassembled WGS sequence"/>
</dbReference>
<proteinExistence type="predicted"/>
<sequence>MIPLFDWDVPDATAAWAARQYSRFIGGARLFALTKAPFLQLFGRGGLPDEIARIYAGWLVSILLANQTGETTYDLSFVEARVALRRTRPSILQSVAHDLAEEMERAKPDQKLLRWRDVVGPVFRKIWPQDVDLMSGTVTFKLLQILRAAGEAFPEAADAC</sequence>
<name>A0A4R3Q4K3_RHISU</name>
<evidence type="ECO:0000313" key="2">
    <source>
        <dbReference type="Proteomes" id="UP000294576"/>
    </source>
</evidence>
<protein>
    <submittedName>
        <fullName evidence="1">Uncharacterized protein</fullName>
    </submittedName>
</protein>
<dbReference type="AlphaFoldDB" id="A0A4R3Q4K3"/>
<reference evidence="1 2" key="1">
    <citation type="submission" date="2019-03" db="EMBL/GenBank/DDBJ databases">
        <title>Genomic Encyclopedia of Type Strains, Phase IV (KMG-V): Genome sequencing to study the core and pangenomes of soil and plant-associated prokaryotes.</title>
        <authorList>
            <person name="Whitman W."/>
        </authorList>
    </citation>
    <scope>NUCLEOTIDE SEQUENCE [LARGE SCALE GENOMIC DNA]</scope>
    <source>
        <strain evidence="1 2">Hc14</strain>
    </source>
</reference>